<proteinExistence type="predicted"/>
<dbReference type="InterPro" id="IPR037219">
    <property type="entry name" value="Peptidase_M41-like"/>
</dbReference>
<reference evidence="3 4" key="1">
    <citation type="journal article" date="2014" name="Genome Announc.">
        <title>Draft Genome Sequence of Lutibaculum baratangense Strain AMV1T, Isolated from a Mud Volcano in Andamans, India.</title>
        <authorList>
            <person name="Singh A."/>
            <person name="Sreenivas A."/>
            <person name="Sathyanarayana Reddy G."/>
            <person name="Pinnaka A.K."/>
            <person name="Shivaji S."/>
        </authorList>
    </citation>
    <scope>NUCLEOTIDE SEQUENCE [LARGE SCALE GENOMIC DNA]</scope>
    <source>
        <strain evidence="3 4">AMV1</strain>
    </source>
</reference>
<dbReference type="GO" id="GO:0004222">
    <property type="term" value="F:metalloendopeptidase activity"/>
    <property type="evidence" value="ECO:0007669"/>
    <property type="project" value="InterPro"/>
</dbReference>
<dbReference type="EMBL" id="AWXZ01000042">
    <property type="protein sequence ID" value="ESR22544.1"/>
    <property type="molecule type" value="Genomic_DNA"/>
</dbReference>
<keyword evidence="3" id="KW-0132">Cell division</keyword>
<dbReference type="GO" id="GO:0005524">
    <property type="term" value="F:ATP binding"/>
    <property type="evidence" value="ECO:0007669"/>
    <property type="project" value="InterPro"/>
</dbReference>
<dbReference type="PATRIC" id="fig|631454.5.peg.4057"/>
<gene>
    <name evidence="3" type="ORF">N177_4109</name>
</gene>
<dbReference type="GO" id="GO:0016887">
    <property type="term" value="F:ATP hydrolysis activity"/>
    <property type="evidence" value="ECO:0007669"/>
    <property type="project" value="InterPro"/>
</dbReference>
<feature type="compositionally biased region" description="Basic and acidic residues" evidence="1">
    <location>
        <begin position="1"/>
        <end position="12"/>
    </location>
</feature>
<feature type="region of interest" description="Disordered" evidence="1">
    <location>
        <begin position="261"/>
        <end position="281"/>
    </location>
</feature>
<dbReference type="eggNOG" id="COG0465">
    <property type="taxonomic scope" value="Bacteria"/>
</dbReference>
<dbReference type="SUPFAM" id="SSF140990">
    <property type="entry name" value="FtsH protease domain-like"/>
    <property type="match status" value="1"/>
</dbReference>
<dbReference type="Pfam" id="PF00004">
    <property type="entry name" value="AAA"/>
    <property type="match status" value="1"/>
</dbReference>
<sequence length="726" mass="79054">MSGRESASREPLDPDNPIAFPDSVGMALKGSADRKTRQPLSRSRKAPLEKRLPRGLVDGYRSLRGSQWRPQELAAAIIVGREVEARPELVEALREDEPMIVFLVQDEEERQPIANAIRRGLLPSFGLSKVLRGPQVAGLRFEAAGPEPLGMVFVGDQIVGRESRRRPEGLTKAMRLPGPIVIVGAPDEVPRAIQKTADATIKVPRLDGGTLAEVMSICLAPTETEPEPVPDDLLRDLSLEDLPMLMRPGDTRSRAVERLRRMQEGRASSPGGKGAPRKTSARLDTIGGFGAAREWGLSLAQDIADYKAGDLDWSEIDRGLLLSGPTGVGKTFFAQALANTCDVPLVVGSLGEWQVYRNGNLGDMLKAMRQAFEEAESEAPSILFIDELDGIGDRRYFRHDHAEYRIQVVNHLLELVDGIDRREGVVVIGACNMPHRIDPALLRSGRLERHIRIPPPSMKDLALILRYHLGAADIGPRGPIVRELLGMTGADVERVVRDARKIARRARRKLRQADLIAAATGERPPPPFEEAYRVAVHEVAQAVMIYGSGLGEVEEVALTRGGRTGHTDVVIEEPELPTRGWIENRTLVHLAGRAAEEVVLGEPSMGAGGDENSDLARATDLVMTMAGSGGLGPEGSLVWLGPPTRLREIQFEVPSLLTSVEADLKAMYKKAVFTIEAHRDLIETLAKRLVRKGIMSSDEVRDALLEHLEGLGADGPADQAPPAAPP</sequence>
<dbReference type="Proteomes" id="UP000017819">
    <property type="component" value="Unassembled WGS sequence"/>
</dbReference>
<feature type="domain" description="AAA+ ATPase" evidence="2">
    <location>
        <begin position="316"/>
        <end position="457"/>
    </location>
</feature>
<comment type="caution">
    <text evidence="3">The sequence shown here is derived from an EMBL/GenBank/DDBJ whole genome shotgun (WGS) entry which is preliminary data.</text>
</comment>
<evidence type="ECO:0000259" key="2">
    <source>
        <dbReference type="SMART" id="SM00382"/>
    </source>
</evidence>
<dbReference type="STRING" id="631454.N177_4109"/>
<organism evidence="3 4">
    <name type="scientific">Lutibaculum baratangense AMV1</name>
    <dbReference type="NCBI Taxonomy" id="631454"/>
    <lineage>
        <taxon>Bacteria</taxon>
        <taxon>Pseudomonadati</taxon>
        <taxon>Pseudomonadota</taxon>
        <taxon>Alphaproteobacteria</taxon>
        <taxon>Hyphomicrobiales</taxon>
        <taxon>Tepidamorphaceae</taxon>
        <taxon>Lutibaculum</taxon>
    </lineage>
</organism>
<evidence type="ECO:0000313" key="3">
    <source>
        <dbReference type="EMBL" id="ESR22544.1"/>
    </source>
</evidence>
<dbReference type="GO" id="GO:0004176">
    <property type="term" value="F:ATP-dependent peptidase activity"/>
    <property type="evidence" value="ECO:0007669"/>
    <property type="project" value="InterPro"/>
</dbReference>
<name>V4RAW6_9HYPH</name>
<dbReference type="GO" id="GO:0051301">
    <property type="term" value="P:cell division"/>
    <property type="evidence" value="ECO:0007669"/>
    <property type="project" value="UniProtKB-KW"/>
</dbReference>
<protein>
    <submittedName>
        <fullName evidence="3">Cell division protein FtsH</fullName>
        <ecNumber evidence="3">3.4.24.-</ecNumber>
    </submittedName>
</protein>
<dbReference type="CDD" id="cd19481">
    <property type="entry name" value="RecA-like_protease"/>
    <property type="match status" value="1"/>
</dbReference>
<dbReference type="SUPFAM" id="SSF52540">
    <property type="entry name" value="P-loop containing nucleoside triphosphate hydrolases"/>
    <property type="match status" value="1"/>
</dbReference>
<keyword evidence="3" id="KW-0378">Hydrolase</keyword>
<dbReference type="GO" id="GO:0005886">
    <property type="term" value="C:plasma membrane"/>
    <property type="evidence" value="ECO:0007669"/>
    <property type="project" value="TreeGrafter"/>
</dbReference>
<dbReference type="Gene3D" id="3.40.50.300">
    <property type="entry name" value="P-loop containing nucleotide triphosphate hydrolases"/>
    <property type="match status" value="1"/>
</dbReference>
<dbReference type="Gene3D" id="1.20.58.760">
    <property type="entry name" value="Peptidase M41"/>
    <property type="match status" value="1"/>
</dbReference>
<dbReference type="InterPro" id="IPR003593">
    <property type="entry name" value="AAA+_ATPase"/>
</dbReference>
<feature type="region of interest" description="Disordered" evidence="1">
    <location>
        <begin position="1"/>
        <end position="48"/>
    </location>
</feature>
<dbReference type="PANTHER" id="PTHR23076">
    <property type="entry name" value="METALLOPROTEASE M41 FTSH"/>
    <property type="match status" value="1"/>
</dbReference>
<evidence type="ECO:0000256" key="1">
    <source>
        <dbReference type="SAM" id="MobiDB-lite"/>
    </source>
</evidence>
<dbReference type="InterPro" id="IPR000642">
    <property type="entry name" value="Peptidase_M41"/>
</dbReference>
<dbReference type="InterPro" id="IPR003959">
    <property type="entry name" value="ATPase_AAA_core"/>
</dbReference>
<dbReference type="InterPro" id="IPR027417">
    <property type="entry name" value="P-loop_NTPase"/>
</dbReference>
<dbReference type="GO" id="GO:0030163">
    <property type="term" value="P:protein catabolic process"/>
    <property type="evidence" value="ECO:0007669"/>
    <property type="project" value="TreeGrafter"/>
</dbReference>
<dbReference type="GO" id="GO:0006508">
    <property type="term" value="P:proteolysis"/>
    <property type="evidence" value="ECO:0007669"/>
    <property type="project" value="InterPro"/>
</dbReference>
<dbReference type="EC" id="3.4.24.-" evidence="3"/>
<dbReference type="SMART" id="SM00382">
    <property type="entry name" value="AAA"/>
    <property type="match status" value="1"/>
</dbReference>
<keyword evidence="4" id="KW-1185">Reference proteome</keyword>
<dbReference type="PANTHER" id="PTHR23076:SF97">
    <property type="entry name" value="ATP-DEPENDENT ZINC METALLOPROTEASE YME1L1"/>
    <property type="match status" value="1"/>
</dbReference>
<evidence type="ECO:0000313" key="4">
    <source>
        <dbReference type="Proteomes" id="UP000017819"/>
    </source>
</evidence>
<keyword evidence="3" id="KW-0131">Cell cycle</keyword>
<dbReference type="AlphaFoldDB" id="V4RAW6"/>
<accession>V4RAW6</accession>
<dbReference type="Pfam" id="PF01434">
    <property type="entry name" value="Peptidase_M41"/>
    <property type="match status" value="1"/>
</dbReference>